<evidence type="ECO:0000313" key="2">
    <source>
        <dbReference type="Proteomes" id="UP000694044"/>
    </source>
</evidence>
<gene>
    <name evidence="1" type="ORF">PHYPSEUDO_014962</name>
</gene>
<keyword evidence="2" id="KW-1185">Reference proteome</keyword>
<dbReference type="AlphaFoldDB" id="A0A8T1V708"/>
<dbReference type="Proteomes" id="UP000694044">
    <property type="component" value="Unassembled WGS sequence"/>
</dbReference>
<evidence type="ECO:0000313" key="1">
    <source>
        <dbReference type="EMBL" id="KAG7375868.1"/>
    </source>
</evidence>
<sequence length="245" mass="27122">MAESTKTTETTGTATFSSQRGAVFRFSVTPAKIWLEQQATKQQWQCTVSSVNDFALKGAGIPHAIIMDYLAMSLVRLGMSRETTYEVDLIPMSEGRMRLDFVLKFSIVDVVWKPEYQFVLQPIEVTETQMLMAKLQDANDSLDRLHAIVPAWVVEATHPAVPRNAAAMQIVALKGTQSWLYLCGMAKRVLENSGNHVETVVEWGSTAAHKSTAVVAKYWTILRETATHATGAVRQLVLAQYAAST</sequence>
<proteinExistence type="predicted"/>
<accession>A0A8T1V708</accession>
<dbReference type="EMBL" id="JAGDFM010000892">
    <property type="protein sequence ID" value="KAG7375868.1"/>
    <property type="molecule type" value="Genomic_DNA"/>
</dbReference>
<name>A0A8T1V708_9STRA</name>
<organism evidence="1 2">
    <name type="scientific">Phytophthora pseudosyringae</name>
    <dbReference type="NCBI Taxonomy" id="221518"/>
    <lineage>
        <taxon>Eukaryota</taxon>
        <taxon>Sar</taxon>
        <taxon>Stramenopiles</taxon>
        <taxon>Oomycota</taxon>
        <taxon>Peronosporomycetes</taxon>
        <taxon>Peronosporales</taxon>
        <taxon>Peronosporaceae</taxon>
        <taxon>Phytophthora</taxon>
    </lineage>
</organism>
<reference evidence="1" key="1">
    <citation type="submission" date="2021-02" db="EMBL/GenBank/DDBJ databases">
        <authorList>
            <person name="Palmer J.M."/>
        </authorList>
    </citation>
    <scope>NUCLEOTIDE SEQUENCE</scope>
    <source>
        <strain evidence="1">SCRP734</strain>
    </source>
</reference>
<comment type="caution">
    <text evidence="1">The sequence shown here is derived from an EMBL/GenBank/DDBJ whole genome shotgun (WGS) entry which is preliminary data.</text>
</comment>
<dbReference type="OrthoDB" id="116024at2759"/>
<protein>
    <submittedName>
        <fullName evidence="1">Uncharacterized protein</fullName>
    </submittedName>
</protein>